<reference evidence="2" key="2">
    <citation type="submission" date="2023-05" db="EMBL/GenBank/DDBJ databases">
        <authorList>
            <consortium name="Lawrence Berkeley National Laboratory"/>
            <person name="Steindorff A."/>
            <person name="Hensen N."/>
            <person name="Bonometti L."/>
            <person name="Westerberg I."/>
            <person name="Brannstrom I.O."/>
            <person name="Guillou S."/>
            <person name="Cros-Aarteil S."/>
            <person name="Calhoun S."/>
            <person name="Haridas S."/>
            <person name="Kuo A."/>
            <person name="Mondo S."/>
            <person name="Pangilinan J."/>
            <person name="Riley R."/>
            <person name="Labutti K."/>
            <person name="Andreopoulos B."/>
            <person name="Lipzen A."/>
            <person name="Chen C."/>
            <person name="Yanf M."/>
            <person name="Daum C."/>
            <person name="Ng V."/>
            <person name="Clum A."/>
            <person name="Ohm R."/>
            <person name="Martin F."/>
            <person name="Silar P."/>
            <person name="Natvig D."/>
            <person name="Lalanne C."/>
            <person name="Gautier V."/>
            <person name="Ament-Velasquez S.L."/>
            <person name="Kruys A."/>
            <person name="Hutchinson M.I."/>
            <person name="Powell A.J."/>
            <person name="Barry K."/>
            <person name="Miller A.N."/>
            <person name="Grigoriev I.V."/>
            <person name="Debuchy R."/>
            <person name="Gladieux P."/>
            <person name="Thoren M.H."/>
            <person name="Johannesson H."/>
        </authorList>
    </citation>
    <scope>NUCLEOTIDE SEQUENCE</scope>
    <source>
        <strain evidence="2">CBS 990.96</strain>
    </source>
</reference>
<evidence type="ECO:0000313" key="3">
    <source>
        <dbReference type="Proteomes" id="UP001301958"/>
    </source>
</evidence>
<keyword evidence="3" id="KW-1185">Reference proteome</keyword>
<proteinExistence type="predicted"/>
<protein>
    <submittedName>
        <fullName evidence="2">Uncharacterized protein</fullName>
    </submittedName>
</protein>
<evidence type="ECO:0000313" key="2">
    <source>
        <dbReference type="EMBL" id="KAK4227818.1"/>
    </source>
</evidence>
<gene>
    <name evidence="2" type="ORF">QBC38DRAFT_184103</name>
</gene>
<comment type="caution">
    <text evidence="2">The sequence shown here is derived from an EMBL/GenBank/DDBJ whole genome shotgun (WGS) entry which is preliminary data.</text>
</comment>
<dbReference type="AlphaFoldDB" id="A0AAN7BQR1"/>
<feature type="compositionally biased region" description="Basic and acidic residues" evidence="1">
    <location>
        <begin position="153"/>
        <end position="163"/>
    </location>
</feature>
<evidence type="ECO:0000256" key="1">
    <source>
        <dbReference type="SAM" id="MobiDB-lite"/>
    </source>
</evidence>
<dbReference type="EMBL" id="MU865327">
    <property type="protein sequence ID" value="KAK4227818.1"/>
    <property type="molecule type" value="Genomic_DNA"/>
</dbReference>
<organism evidence="2 3">
    <name type="scientific">Podospora fimiseda</name>
    <dbReference type="NCBI Taxonomy" id="252190"/>
    <lineage>
        <taxon>Eukaryota</taxon>
        <taxon>Fungi</taxon>
        <taxon>Dikarya</taxon>
        <taxon>Ascomycota</taxon>
        <taxon>Pezizomycotina</taxon>
        <taxon>Sordariomycetes</taxon>
        <taxon>Sordariomycetidae</taxon>
        <taxon>Sordariales</taxon>
        <taxon>Podosporaceae</taxon>
        <taxon>Podospora</taxon>
    </lineage>
</organism>
<sequence>MDIKRNDLFFMNGWPFVNWGSNSCWYVAAVQIPDGSNKSQRHIGFEQGIYTSTAPTVMQSDQPRIQVTAKCCGSVLVRALKAEDQCEANREDFVKQTLMLGEVAGIFHSTEGSDPDNVGYYLCAADGFDDLVKDGWSVWRDDEADDDENQLEAGKEDQKKEAEAEAGTSSEEEEPAKKRRRAV</sequence>
<accession>A0AAN7BQR1</accession>
<dbReference type="Proteomes" id="UP001301958">
    <property type="component" value="Unassembled WGS sequence"/>
</dbReference>
<feature type="region of interest" description="Disordered" evidence="1">
    <location>
        <begin position="140"/>
        <end position="183"/>
    </location>
</feature>
<reference evidence="2" key="1">
    <citation type="journal article" date="2023" name="Mol. Phylogenet. Evol.">
        <title>Genome-scale phylogeny and comparative genomics of the fungal order Sordariales.</title>
        <authorList>
            <person name="Hensen N."/>
            <person name="Bonometti L."/>
            <person name="Westerberg I."/>
            <person name="Brannstrom I.O."/>
            <person name="Guillou S."/>
            <person name="Cros-Aarteil S."/>
            <person name="Calhoun S."/>
            <person name="Haridas S."/>
            <person name="Kuo A."/>
            <person name="Mondo S."/>
            <person name="Pangilinan J."/>
            <person name="Riley R."/>
            <person name="LaButti K."/>
            <person name="Andreopoulos B."/>
            <person name="Lipzen A."/>
            <person name="Chen C."/>
            <person name="Yan M."/>
            <person name="Daum C."/>
            <person name="Ng V."/>
            <person name="Clum A."/>
            <person name="Steindorff A."/>
            <person name="Ohm R.A."/>
            <person name="Martin F."/>
            <person name="Silar P."/>
            <person name="Natvig D.O."/>
            <person name="Lalanne C."/>
            <person name="Gautier V."/>
            <person name="Ament-Velasquez S.L."/>
            <person name="Kruys A."/>
            <person name="Hutchinson M.I."/>
            <person name="Powell A.J."/>
            <person name="Barry K."/>
            <person name="Miller A.N."/>
            <person name="Grigoriev I.V."/>
            <person name="Debuchy R."/>
            <person name="Gladieux P."/>
            <person name="Hiltunen Thoren M."/>
            <person name="Johannesson H."/>
        </authorList>
    </citation>
    <scope>NUCLEOTIDE SEQUENCE</scope>
    <source>
        <strain evidence="2">CBS 990.96</strain>
    </source>
</reference>
<name>A0AAN7BQR1_9PEZI</name>